<sequence>MILYLFLLLSLAPSLSYGVSFDPFTDKTEITHHGGPILTGQVNLILIWYGDESDNVHKNLIWNFIQSLSDDRKSSEDKDEPQVSTWWKVVESYQSLVPGAKPGEPPAIKLNADKQKITSPKYGKVLTMQDLIPSLIKDVTQGDPNLIPVIIAAKDVTVQGLCTGKCAEQGYYDKNKPFIAAGNPETECPGACGWPFYEADSGPKGPILKPPNGNMAGDAMVTAFAGALVDTILSPQDTGFYGGNEFEPVGPATVCREIFGEGAVPGNPGKVLTDPKTGGNYNAVGNEGMKFLVPAIWNPKTKSCWTPMMKG</sequence>
<name>A0A9W7LK91_HIBTR</name>
<evidence type="ECO:0000256" key="6">
    <source>
        <dbReference type="SAM" id="SignalP"/>
    </source>
</evidence>
<evidence type="ECO:0000256" key="5">
    <source>
        <dbReference type="ARBA" id="ARBA00023591"/>
    </source>
</evidence>
<dbReference type="AlphaFoldDB" id="A0A9W7LK91"/>
<dbReference type="InterPro" id="IPR006766">
    <property type="entry name" value="EXORDIUM-like"/>
</dbReference>
<feature type="chain" id="PRO_5040745757" evidence="6">
    <location>
        <begin position="19"/>
        <end position="311"/>
    </location>
</feature>
<evidence type="ECO:0000256" key="1">
    <source>
        <dbReference type="ARBA" id="ARBA00004271"/>
    </source>
</evidence>
<proteinExistence type="inferred from homology"/>
<evidence type="ECO:0000313" key="8">
    <source>
        <dbReference type="Proteomes" id="UP001165190"/>
    </source>
</evidence>
<organism evidence="7 8">
    <name type="scientific">Hibiscus trionum</name>
    <name type="common">Flower of an hour</name>
    <dbReference type="NCBI Taxonomy" id="183268"/>
    <lineage>
        <taxon>Eukaryota</taxon>
        <taxon>Viridiplantae</taxon>
        <taxon>Streptophyta</taxon>
        <taxon>Embryophyta</taxon>
        <taxon>Tracheophyta</taxon>
        <taxon>Spermatophyta</taxon>
        <taxon>Magnoliopsida</taxon>
        <taxon>eudicotyledons</taxon>
        <taxon>Gunneridae</taxon>
        <taxon>Pentapetalae</taxon>
        <taxon>rosids</taxon>
        <taxon>malvids</taxon>
        <taxon>Malvales</taxon>
        <taxon>Malvaceae</taxon>
        <taxon>Malvoideae</taxon>
        <taxon>Hibiscus</taxon>
    </lineage>
</organism>
<feature type="signal peptide" evidence="6">
    <location>
        <begin position="1"/>
        <end position="18"/>
    </location>
</feature>
<comment type="caution">
    <text evidence="7">The sequence shown here is derived from an EMBL/GenBank/DDBJ whole genome shotgun (WGS) entry which is preliminary data.</text>
</comment>
<keyword evidence="8" id="KW-1185">Reference proteome</keyword>
<dbReference type="Pfam" id="PF04674">
    <property type="entry name" value="Phi_1"/>
    <property type="match status" value="1"/>
</dbReference>
<protein>
    <submittedName>
        <fullName evidence="7">EXORDIUM like 6</fullName>
    </submittedName>
</protein>
<accession>A0A9W7LK91</accession>
<dbReference type="OrthoDB" id="47374at2759"/>
<dbReference type="PANTHER" id="PTHR31279">
    <property type="entry name" value="PROTEIN EXORDIUM-LIKE 5"/>
    <property type="match status" value="1"/>
</dbReference>
<evidence type="ECO:0000256" key="2">
    <source>
        <dbReference type="ARBA" id="ARBA00022523"/>
    </source>
</evidence>
<evidence type="ECO:0000313" key="7">
    <source>
        <dbReference type="EMBL" id="GMI67502.1"/>
    </source>
</evidence>
<dbReference type="Proteomes" id="UP001165190">
    <property type="component" value="Unassembled WGS sequence"/>
</dbReference>
<keyword evidence="2" id="KW-0052">Apoplast</keyword>
<comment type="subcellular location">
    <subcellularLocation>
        <location evidence="1">Secreted</location>
        <location evidence="1">Extracellular space</location>
        <location evidence="1">Apoplast</location>
    </subcellularLocation>
</comment>
<keyword evidence="3" id="KW-0964">Secreted</keyword>
<dbReference type="PANTHER" id="PTHR31279:SF13">
    <property type="entry name" value="PROTEIN EXORDIUM-LIKE 6"/>
    <property type="match status" value="1"/>
</dbReference>
<reference evidence="7" key="1">
    <citation type="submission" date="2023-05" db="EMBL/GenBank/DDBJ databases">
        <title>Genome and transcriptome analyses reveal genes involved in the formation of fine ridges on petal epidermal cells in Hibiscus trionum.</title>
        <authorList>
            <person name="Koshimizu S."/>
            <person name="Masuda S."/>
            <person name="Ishii T."/>
            <person name="Shirasu K."/>
            <person name="Hoshino A."/>
            <person name="Arita M."/>
        </authorList>
    </citation>
    <scope>NUCLEOTIDE SEQUENCE</scope>
    <source>
        <strain evidence="7">Hamamatsu line</strain>
    </source>
</reference>
<dbReference type="EMBL" id="BSYR01000005">
    <property type="protein sequence ID" value="GMI67502.1"/>
    <property type="molecule type" value="Genomic_DNA"/>
</dbReference>
<comment type="similarity">
    <text evidence="5">Belongs to the EXORDIUM family.</text>
</comment>
<evidence type="ECO:0000256" key="4">
    <source>
        <dbReference type="ARBA" id="ARBA00022729"/>
    </source>
</evidence>
<dbReference type="GO" id="GO:0048046">
    <property type="term" value="C:apoplast"/>
    <property type="evidence" value="ECO:0007669"/>
    <property type="project" value="UniProtKB-SubCell"/>
</dbReference>
<keyword evidence="4 6" id="KW-0732">Signal</keyword>
<evidence type="ECO:0000256" key="3">
    <source>
        <dbReference type="ARBA" id="ARBA00022525"/>
    </source>
</evidence>
<gene>
    <name evidence="7" type="ORF">HRI_000419500</name>
</gene>